<dbReference type="EMBL" id="MU865575">
    <property type="protein sequence ID" value="KAK4221190.1"/>
    <property type="molecule type" value="Genomic_DNA"/>
</dbReference>
<feature type="domain" description="SGNH hydrolase-type esterase" evidence="1">
    <location>
        <begin position="50"/>
        <end position="235"/>
    </location>
</feature>
<evidence type="ECO:0000313" key="3">
    <source>
        <dbReference type="Proteomes" id="UP001301958"/>
    </source>
</evidence>
<dbReference type="Proteomes" id="UP001301958">
    <property type="component" value="Unassembled WGS sequence"/>
</dbReference>
<accession>A0AAN6YMD2</accession>
<gene>
    <name evidence="2" type="ORF">QBC38DRAFT_492551</name>
</gene>
<organism evidence="2 3">
    <name type="scientific">Podospora fimiseda</name>
    <dbReference type="NCBI Taxonomy" id="252190"/>
    <lineage>
        <taxon>Eukaryota</taxon>
        <taxon>Fungi</taxon>
        <taxon>Dikarya</taxon>
        <taxon>Ascomycota</taxon>
        <taxon>Pezizomycotina</taxon>
        <taxon>Sordariomycetes</taxon>
        <taxon>Sordariomycetidae</taxon>
        <taxon>Sordariales</taxon>
        <taxon>Podosporaceae</taxon>
        <taxon>Podospora</taxon>
    </lineage>
</organism>
<dbReference type="AlphaFoldDB" id="A0AAN6YMD2"/>
<dbReference type="Gene3D" id="3.40.50.1110">
    <property type="entry name" value="SGNH hydrolase"/>
    <property type="match status" value="1"/>
</dbReference>
<keyword evidence="2" id="KW-0378">Hydrolase</keyword>
<dbReference type="InterPro" id="IPR013830">
    <property type="entry name" value="SGNH_hydro"/>
</dbReference>
<dbReference type="SUPFAM" id="SSF52266">
    <property type="entry name" value="SGNH hydrolase"/>
    <property type="match status" value="1"/>
</dbReference>
<dbReference type="CDD" id="cd00229">
    <property type="entry name" value="SGNH_hydrolase"/>
    <property type="match status" value="1"/>
</dbReference>
<dbReference type="GO" id="GO:0016787">
    <property type="term" value="F:hydrolase activity"/>
    <property type="evidence" value="ECO:0007669"/>
    <property type="project" value="UniProtKB-KW"/>
</dbReference>
<dbReference type="InterPro" id="IPR036514">
    <property type="entry name" value="SGNH_hydro_sf"/>
</dbReference>
<reference evidence="2" key="1">
    <citation type="journal article" date="2023" name="Mol. Phylogenet. Evol.">
        <title>Genome-scale phylogeny and comparative genomics of the fungal order Sordariales.</title>
        <authorList>
            <person name="Hensen N."/>
            <person name="Bonometti L."/>
            <person name="Westerberg I."/>
            <person name="Brannstrom I.O."/>
            <person name="Guillou S."/>
            <person name="Cros-Aarteil S."/>
            <person name="Calhoun S."/>
            <person name="Haridas S."/>
            <person name="Kuo A."/>
            <person name="Mondo S."/>
            <person name="Pangilinan J."/>
            <person name="Riley R."/>
            <person name="LaButti K."/>
            <person name="Andreopoulos B."/>
            <person name="Lipzen A."/>
            <person name="Chen C."/>
            <person name="Yan M."/>
            <person name="Daum C."/>
            <person name="Ng V."/>
            <person name="Clum A."/>
            <person name="Steindorff A."/>
            <person name="Ohm R.A."/>
            <person name="Martin F."/>
            <person name="Silar P."/>
            <person name="Natvig D.O."/>
            <person name="Lalanne C."/>
            <person name="Gautier V."/>
            <person name="Ament-Velasquez S.L."/>
            <person name="Kruys A."/>
            <person name="Hutchinson M.I."/>
            <person name="Powell A.J."/>
            <person name="Barry K."/>
            <person name="Miller A.N."/>
            <person name="Grigoriev I.V."/>
            <person name="Debuchy R."/>
            <person name="Gladieux P."/>
            <person name="Hiltunen Thoren M."/>
            <person name="Johannesson H."/>
        </authorList>
    </citation>
    <scope>NUCLEOTIDE SEQUENCE</scope>
    <source>
        <strain evidence="2">CBS 990.96</strain>
    </source>
</reference>
<keyword evidence="3" id="KW-1185">Reference proteome</keyword>
<name>A0AAN6YMD2_9PEZI</name>
<sequence>MPSSQNPIQTDIQTLLSPIAKYKLRSHQTSLNSHIPLLQSPTSPSPSIILLGDSTLERLITTCDSPSYDPWPSPTLLTDLQSRLSGVLNLGVGGDKIQNIGYRLLGDPARDLPGLLEIISQKDNVKLWVVHAGTNNLSPKNGLVDEDVDALEVIVRVLLMFGKESRVIVSGIMYRMDVEDGKVDEANEKLEEMVKRLNEGKLGDGRVKWLSPPRRVRKEEHLVDHVHLNLEGYRVWVGEVLFPGVLRLLEED</sequence>
<reference evidence="2" key="2">
    <citation type="submission" date="2023-05" db="EMBL/GenBank/DDBJ databases">
        <authorList>
            <consortium name="Lawrence Berkeley National Laboratory"/>
            <person name="Steindorff A."/>
            <person name="Hensen N."/>
            <person name="Bonometti L."/>
            <person name="Westerberg I."/>
            <person name="Brannstrom I.O."/>
            <person name="Guillou S."/>
            <person name="Cros-Aarteil S."/>
            <person name="Calhoun S."/>
            <person name="Haridas S."/>
            <person name="Kuo A."/>
            <person name="Mondo S."/>
            <person name="Pangilinan J."/>
            <person name="Riley R."/>
            <person name="Labutti K."/>
            <person name="Andreopoulos B."/>
            <person name="Lipzen A."/>
            <person name="Chen C."/>
            <person name="Yanf M."/>
            <person name="Daum C."/>
            <person name="Ng V."/>
            <person name="Clum A."/>
            <person name="Ohm R."/>
            <person name="Martin F."/>
            <person name="Silar P."/>
            <person name="Natvig D."/>
            <person name="Lalanne C."/>
            <person name="Gautier V."/>
            <person name="Ament-Velasquez S.L."/>
            <person name="Kruys A."/>
            <person name="Hutchinson M.I."/>
            <person name="Powell A.J."/>
            <person name="Barry K."/>
            <person name="Miller A.N."/>
            <person name="Grigoriev I.V."/>
            <person name="Debuchy R."/>
            <person name="Gladieux P."/>
            <person name="Thoren M.H."/>
            <person name="Johannesson H."/>
        </authorList>
    </citation>
    <scope>NUCLEOTIDE SEQUENCE</scope>
    <source>
        <strain evidence="2">CBS 990.96</strain>
    </source>
</reference>
<comment type="caution">
    <text evidence="2">The sequence shown here is derived from an EMBL/GenBank/DDBJ whole genome shotgun (WGS) entry which is preliminary data.</text>
</comment>
<dbReference type="Pfam" id="PF13472">
    <property type="entry name" value="Lipase_GDSL_2"/>
    <property type="match status" value="1"/>
</dbReference>
<evidence type="ECO:0000259" key="1">
    <source>
        <dbReference type="Pfam" id="PF13472"/>
    </source>
</evidence>
<protein>
    <submittedName>
        <fullName evidence="2">SGNH hydrolase-type esterase domain-containing protein</fullName>
    </submittedName>
</protein>
<proteinExistence type="predicted"/>
<evidence type="ECO:0000313" key="2">
    <source>
        <dbReference type="EMBL" id="KAK4221190.1"/>
    </source>
</evidence>